<name>A0A0J6IJ49_COCPO</name>
<reference evidence="1 2" key="1">
    <citation type="submission" date="2007-06" db="EMBL/GenBank/DDBJ databases">
        <title>The Genome Sequence of Coccidioides posadasii RMSCC_3488.</title>
        <authorList>
            <consortium name="Coccidioides Genome Resources Consortium"/>
            <consortium name="The Broad Institute Genome Sequencing Platform"/>
            <person name="Henn M.R."/>
            <person name="Sykes S."/>
            <person name="Young S."/>
            <person name="Jaffe D."/>
            <person name="Berlin A."/>
            <person name="Alvarez P."/>
            <person name="Butler J."/>
            <person name="Gnerre S."/>
            <person name="Grabherr M."/>
            <person name="Mauceli E."/>
            <person name="Brockman W."/>
            <person name="Kodira C."/>
            <person name="Alvarado L."/>
            <person name="Zeng Q."/>
            <person name="Crawford M."/>
            <person name="Antoine C."/>
            <person name="Devon K."/>
            <person name="Galgiani J."/>
            <person name="Orsborn K."/>
            <person name="Lewis M.L."/>
            <person name="Nusbaum C."/>
            <person name="Galagan J."/>
            <person name="Birren B."/>
        </authorList>
    </citation>
    <scope>NUCLEOTIDE SEQUENCE [LARGE SCALE GENOMIC DNA]</scope>
    <source>
        <strain evidence="1 2">RMSCC 3488</strain>
    </source>
</reference>
<dbReference type="EMBL" id="DS268113">
    <property type="protein sequence ID" value="KMM71927.1"/>
    <property type="molecule type" value="Genomic_DNA"/>
</dbReference>
<proteinExistence type="predicted"/>
<protein>
    <submittedName>
        <fullName evidence="1">Uncharacterized protein</fullName>
    </submittedName>
</protein>
<dbReference type="AlphaFoldDB" id="A0A0J6IJ49"/>
<organism evidence="1 2">
    <name type="scientific">Coccidioides posadasii RMSCC 3488</name>
    <dbReference type="NCBI Taxonomy" id="454284"/>
    <lineage>
        <taxon>Eukaryota</taxon>
        <taxon>Fungi</taxon>
        <taxon>Dikarya</taxon>
        <taxon>Ascomycota</taxon>
        <taxon>Pezizomycotina</taxon>
        <taxon>Eurotiomycetes</taxon>
        <taxon>Eurotiomycetidae</taxon>
        <taxon>Onygenales</taxon>
        <taxon>Onygenaceae</taxon>
        <taxon>Coccidioides</taxon>
    </lineage>
</organism>
<gene>
    <name evidence="1" type="ORF">CPAG_08227</name>
</gene>
<accession>A0A0J6IJ49</accession>
<evidence type="ECO:0000313" key="1">
    <source>
        <dbReference type="EMBL" id="KMM71927.1"/>
    </source>
</evidence>
<sequence>MAELNAAYTCVAISPGFLVFLAHPTESNPQNVQFKTRLDNIITLDDPIQHALMSHSEARIFMQTLCSRKSVNFHLVITPMSAGESQEDLRDDALGFRRGLHPSQEGKIGQTLLHVLQDVKYIPPKAGFPSLCSQMGQLRFEKENFWNECGEISAKFNKYSVVYQTINSPGIKVLFKVCAGRDRIFSPDIVTKLDTELRIAYLPGRQTNL</sequence>
<evidence type="ECO:0000313" key="2">
    <source>
        <dbReference type="Proteomes" id="UP000054567"/>
    </source>
</evidence>
<dbReference type="VEuPathDB" id="FungiDB:CPAG_08227"/>
<dbReference type="Proteomes" id="UP000054567">
    <property type="component" value="Unassembled WGS sequence"/>
</dbReference>
<reference evidence="2" key="2">
    <citation type="journal article" date="2009" name="Genome Res.">
        <title>Comparative genomic analyses of the human fungal pathogens Coccidioides and their relatives.</title>
        <authorList>
            <person name="Sharpton T.J."/>
            <person name="Stajich J.E."/>
            <person name="Rounsley S.D."/>
            <person name="Gardner M.J."/>
            <person name="Wortman J.R."/>
            <person name="Jordar V.S."/>
            <person name="Maiti R."/>
            <person name="Kodira C.D."/>
            <person name="Neafsey D.E."/>
            <person name="Zeng Q."/>
            <person name="Hung C.-Y."/>
            <person name="McMahan C."/>
            <person name="Muszewska A."/>
            <person name="Grynberg M."/>
            <person name="Mandel M.A."/>
            <person name="Kellner E.M."/>
            <person name="Barker B.M."/>
            <person name="Galgiani J.N."/>
            <person name="Orbach M.J."/>
            <person name="Kirkland T.N."/>
            <person name="Cole G.T."/>
            <person name="Henn M.R."/>
            <person name="Birren B.W."/>
            <person name="Taylor J.W."/>
        </authorList>
    </citation>
    <scope>NUCLEOTIDE SEQUENCE [LARGE SCALE GENOMIC DNA]</scope>
    <source>
        <strain evidence="2">RMSCC 3488</strain>
    </source>
</reference>
<reference evidence="2" key="3">
    <citation type="journal article" date="2010" name="Genome Res.">
        <title>Population genomic sequencing of Coccidioides fungi reveals recent hybridization and transposon control.</title>
        <authorList>
            <person name="Neafsey D.E."/>
            <person name="Barker B.M."/>
            <person name="Sharpton T.J."/>
            <person name="Stajich J.E."/>
            <person name="Park D.J."/>
            <person name="Whiston E."/>
            <person name="Hung C.-Y."/>
            <person name="McMahan C."/>
            <person name="White J."/>
            <person name="Sykes S."/>
            <person name="Heiman D."/>
            <person name="Young S."/>
            <person name="Zeng Q."/>
            <person name="Abouelleil A."/>
            <person name="Aftuck L."/>
            <person name="Bessette D."/>
            <person name="Brown A."/>
            <person name="FitzGerald M."/>
            <person name="Lui A."/>
            <person name="Macdonald J.P."/>
            <person name="Priest M."/>
            <person name="Orbach M.J."/>
            <person name="Galgiani J.N."/>
            <person name="Kirkland T.N."/>
            <person name="Cole G.T."/>
            <person name="Birren B.W."/>
            <person name="Henn M.R."/>
            <person name="Taylor J.W."/>
            <person name="Rounsley S.D."/>
        </authorList>
    </citation>
    <scope>NUCLEOTIDE SEQUENCE [LARGE SCALE GENOMIC DNA]</scope>
    <source>
        <strain evidence="2">RMSCC 3488</strain>
    </source>
</reference>